<dbReference type="InterPro" id="IPR001670">
    <property type="entry name" value="ADH_Fe/GldA"/>
</dbReference>
<dbReference type="Gene3D" id="1.20.1090.10">
    <property type="entry name" value="Dehydroquinate synthase-like - alpha domain"/>
    <property type="match status" value="1"/>
</dbReference>
<comment type="caution">
    <text evidence="4">The sequence shown here is derived from an EMBL/GenBank/DDBJ whole genome shotgun (WGS) entry which is preliminary data.</text>
</comment>
<dbReference type="SUPFAM" id="SSF56796">
    <property type="entry name" value="Dehydroquinate synthase-like"/>
    <property type="match status" value="1"/>
</dbReference>
<reference evidence="4 5" key="1">
    <citation type="submission" date="2023-02" db="EMBL/GenBank/DDBJ databases">
        <title>Oceanobacillus kimchii IFOP_LL358 isolated form Alexandrium catenella lab strain.</title>
        <authorList>
            <person name="Gajardo G."/>
            <person name="Ueki S."/>
            <person name="Maruyama F."/>
        </authorList>
    </citation>
    <scope>NUCLEOTIDE SEQUENCE [LARGE SCALE GENOMIC DNA]</scope>
    <source>
        <strain evidence="4 5">IFOP_LL358</strain>
    </source>
</reference>
<name>A0ABQ5TMK3_9BACI</name>
<sequence>MSTSIVKGAPGHYRIGSDVLEEIPVLLEELSVDRIQVIAGKKSWQAAKPYLPYVLVEQVEPNIIFIEGHTTLEKAETIANQLHQHSVDAVIGIGGGTALDITKAAAVKADVKSILIPTIAATCAAWTPLSVFYDSDGAFTHYTDFPLATTLVLVEPAIIAHAPIEYLRAGIGDTLAKFYEADALIESFFPNEEVPVPVKVSQFSAGICRDVLLKDGKAALDAASTKQVTPAFIRVIEAIIITGGMVGGFGDKAGRIAGAHSLHNGLTEAIEAKNFLHGELVAYGILGQLAFENKEDELLRLLDFYDQWQLPSSLQGIGIDVTNTELVEKIIQKAILPQESIHFMNKEVTAESLADALQQVEKYNQAYYTEKRGEKTS</sequence>
<evidence type="ECO:0000256" key="1">
    <source>
        <dbReference type="ARBA" id="ARBA00022723"/>
    </source>
</evidence>
<evidence type="ECO:0000256" key="2">
    <source>
        <dbReference type="ARBA" id="ARBA00023002"/>
    </source>
</evidence>
<dbReference type="EMBL" id="BSKO01000001">
    <property type="protein sequence ID" value="GLO68046.1"/>
    <property type="molecule type" value="Genomic_DNA"/>
</dbReference>
<dbReference type="PANTHER" id="PTHR43616">
    <property type="entry name" value="GLYCEROL DEHYDROGENASE"/>
    <property type="match status" value="1"/>
</dbReference>
<dbReference type="InterPro" id="IPR016205">
    <property type="entry name" value="Glycerol_DH"/>
</dbReference>
<evidence type="ECO:0000313" key="4">
    <source>
        <dbReference type="EMBL" id="GLO68046.1"/>
    </source>
</evidence>
<gene>
    <name evidence="4" type="ORF">MACH08_38300</name>
</gene>
<protein>
    <submittedName>
        <fullName evidence="4">Glycerol dehydrogenase</fullName>
    </submittedName>
</protein>
<dbReference type="Proteomes" id="UP001275436">
    <property type="component" value="Unassembled WGS sequence"/>
</dbReference>
<dbReference type="PIRSF" id="PIRSF000112">
    <property type="entry name" value="Glycerol_dehydrogenase"/>
    <property type="match status" value="1"/>
</dbReference>
<keyword evidence="1" id="KW-0479">Metal-binding</keyword>
<evidence type="ECO:0000313" key="5">
    <source>
        <dbReference type="Proteomes" id="UP001275436"/>
    </source>
</evidence>
<dbReference type="RefSeq" id="WP_317958396.1">
    <property type="nucleotide sequence ID" value="NZ_BSKO01000001.1"/>
</dbReference>
<feature type="domain" description="Alcohol dehydrogenase iron-type/glycerol dehydrogenase GldA" evidence="3">
    <location>
        <begin position="10"/>
        <end position="156"/>
    </location>
</feature>
<organism evidence="4 5">
    <name type="scientific">Oceanobacillus kimchii</name>
    <dbReference type="NCBI Taxonomy" id="746691"/>
    <lineage>
        <taxon>Bacteria</taxon>
        <taxon>Bacillati</taxon>
        <taxon>Bacillota</taxon>
        <taxon>Bacilli</taxon>
        <taxon>Bacillales</taxon>
        <taxon>Bacillaceae</taxon>
        <taxon>Oceanobacillus</taxon>
    </lineage>
</organism>
<proteinExistence type="predicted"/>
<dbReference type="PANTHER" id="PTHR43616:SF3">
    <property type="entry name" value="HYDROXYCARBOXYLATE DEHYDROGENASE A"/>
    <property type="match status" value="1"/>
</dbReference>
<accession>A0ABQ5TMK3</accession>
<dbReference type="Gene3D" id="3.40.50.1970">
    <property type="match status" value="1"/>
</dbReference>
<dbReference type="CDD" id="cd08172">
    <property type="entry name" value="GlyDH-like"/>
    <property type="match status" value="1"/>
</dbReference>
<keyword evidence="2" id="KW-0560">Oxidoreductase</keyword>
<dbReference type="Pfam" id="PF00465">
    <property type="entry name" value="Fe-ADH"/>
    <property type="match status" value="1"/>
</dbReference>
<evidence type="ECO:0000259" key="3">
    <source>
        <dbReference type="Pfam" id="PF00465"/>
    </source>
</evidence>
<keyword evidence="5" id="KW-1185">Reference proteome</keyword>